<sequence length="268" mass="28845">MLRVRKKQLRAVLGVLESSVLKSNANRETDMMALDQAIEGLGSLGYNSMTSVYRANDDDPLASLGLSLDLGTNPKLKGSKAPKVRVRLSKRGKLRVGRVKRVEGNEGDENVPASEFTFVCHSATTDRLTTNKTQVAALRRRFQDELTRQASLARQVRQTRQTSKSGAVSSSPAKGTKGTKTSKASRQKQKRDQSEVDGSSDPATNTKPSSNGDNPSPTNSEPLSANGTASPTSIVATNTTANPSVKSKKSKTPKKKRSASQTPRIHII</sequence>
<feature type="compositionally biased region" description="Low complexity" evidence="1">
    <location>
        <begin position="169"/>
        <end position="182"/>
    </location>
</feature>
<proteinExistence type="predicted"/>
<name>A0A9P5P8W3_9AGAR</name>
<evidence type="ECO:0000256" key="1">
    <source>
        <dbReference type="SAM" id="MobiDB-lite"/>
    </source>
</evidence>
<feature type="compositionally biased region" description="Basic residues" evidence="1">
    <location>
        <begin position="246"/>
        <end position="258"/>
    </location>
</feature>
<gene>
    <name evidence="2" type="ORF">BDP27DRAFT_651964</name>
</gene>
<keyword evidence="3" id="KW-1185">Reference proteome</keyword>
<evidence type="ECO:0000313" key="3">
    <source>
        <dbReference type="Proteomes" id="UP000772434"/>
    </source>
</evidence>
<dbReference type="EMBL" id="JADNRY010000449">
    <property type="protein sequence ID" value="KAF9052577.1"/>
    <property type="molecule type" value="Genomic_DNA"/>
</dbReference>
<dbReference type="Proteomes" id="UP000772434">
    <property type="component" value="Unassembled WGS sequence"/>
</dbReference>
<evidence type="ECO:0000313" key="2">
    <source>
        <dbReference type="EMBL" id="KAF9052577.1"/>
    </source>
</evidence>
<dbReference type="OrthoDB" id="2507488at2759"/>
<feature type="region of interest" description="Disordered" evidence="1">
    <location>
        <begin position="149"/>
        <end position="268"/>
    </location>
</feature>
<feature type="compositionally biased region" description="Polar residues" evidence="1">
    <location>
        <begin position="201"/>
        <end position="243"/>
    </location>
</feature>
<feature type="compositionally biased region" description="Polar residues" evidence="1">
    <location>
        <begin position="149"/>
        <end position="168"/>
    </location>
</feature>
<accession>A0A9P5P8W3</accession>
<comment type="caution">
    <text evidence="2">The sequence shown here is derived from an EMBL/GenBank/DDBJ whole genome shotgun (WGS) entry which is preliminary data.</text>
</comment>
<protein>
    <submittedName>
        <fullName evidence="2">Uncharacterized protein</fullName>
    </submittedName>
</protein>
<organism evidence="2 3">
    <name type="scientific">Rhodocollybia butyracea</name>
    <dbReference type="NCBI Taxonomy" id="206335"/>
    <lineage>
        <taxon>Eukaryota</taxon>
        <taxon>Fungi</taxon>
        <taxon>Dikarya</taxon>
        <taxon>Basidiomycota</taxon>
        <taxon>Agaricomycotina</taxon>
        <taxon>Agaricomycetes</taxon>
        <taxon>Agaricomycetidae</taxon>
        <taxon>Agaricales</taxon>
        <taxon>Marasmiineae</taxon>
        <taxon>Omphalotaceae</taxon>
        <taxon>Rhodocollybia</taxon>
    </lineage>
</organism>
<reference evidence="2" key="1">
    <citation type="submission" date="2020-11" db="EMBL/GenBank/DDBJ databases">
        <authorList>
            <consortium name="DOE Joint Genome Institute"/>
            <person name="Ahrendt S."/>
            <person name="Riley R."/>
            <person name="Andreopoulos W."/>
            <person name="Labutti K."/>
            <person name="Pangilinan J."/>
            <person name="Ruiz-Duenas F.J."/>
            <person name="Barrasa J.M."/>
            <person name="Sanchez-Garcia M."/>
            <person name="Camarero S."/>
            <person name="Miyauchi S."/>
            <person name="Serrano A."/>
            <person name="Linde D."/>
            <person name="Babiker R."/>
            <person name="Drula E."/>
            <person name="Ayuso-Fernandez I."/>
            <person name="Pacheco R."/>
            <person name="Padilla G."/>
            <person name="Ferreira P."/>
            <person name="Barriuso J."/>
            <person name="Kellner H."/>
            <person name="Castanera R."/>
            <person name="Alfaro M."/>
            <person name="Ramirez L."/>
            <person name="Pisabarro A.G."/>
            <person name="Kuo A."/>
            <person name="Tritt A."/>
            <person name="Lipzen A."/>
            <person name="He G."/>
            <person name="Yan M."/>
            <person name="Ng V."/>
            <person name="Cullen D."/>
            <person name="Martin F."/>
            <person name="Rosso M.-N."/>
            <person name="Henrissat B."/>
            <person name="Hibbett D."/>
            <person name="Martinez A.T."/>
            <person name="Grigoriev I.V."/>
        </authorList>
    </citation>
    <scope>NUCLEOTIDE SEQUENCE</scope>
    <source>
        <strain evidence="2">AH 40177</strain>
    </source>
</reference>
<dbReference type="AlphaFoldDB" id="A0A9P5P8W3"/>